<keyword evidence="3" id="KW-1185">Reference proteome</keyword>
<organism evidence="2 3">
    <name type="scientific">Methylobacterium nonmethylotrophicum</name>
    <dbReference type="NCBI Taxonomy" id="1141884"/>
    <lineage>
        <taxon>Bacteria</taxon>
        <taxon>Pseudomonadati</taxon>
        <taxon>Pseudomonadota</taxon>
        <taxon>Alphaproteobacteria</taxon>
        <taxon>Hyphomicrobiales</taxon>
        <taxon>Methylobacteriaceae</taxon>
        <taxon>Methylobacterium</taxon>
    </lineage>
</organism>
<proteinExistence type="predicted"/>
<dbReference type="Proteomes" id="UP000297535">
    <property type="component" value="Unassembled WGS sequence"/>
</dbReference>
<dbReference type="EMBL" id="SRLB01000061">
    <property type="protein sequence ID" value="TGD92488.1"/>
    <property type="molecule type" value="Genomic_DNA"/>
</dbReference>
<name>A0A4Z0NCT3_9HYPH</name>
<accession>A0A4Z0NCT3</accession>
<evidence type="ECO:0000256" key="1">
    <source>
        <dbReference type="SAM" id="SignalP"/>
    </source>
</evidence>
<feature type="signal peptide" evidence="1">
    <location>
        <begin position="1"/>
        <end position="23"/>
    </location>
</feature>
<reference evidence="2 3" key="1">
    <citation type="submission" date="2019-04" db="EMBL/GenBank/DDBJ databases">
        <authorList>
            <person name="Feng G."/>
            <person name="Zhu H."/>
        </authorList>
    </citation>
    <scope>NUCLEOTIDE SEQUENCE [LARGE SCALE GENOMIC DNA]</scope>
    <source>
        <strain evidence="2 3">6HR-1</strain>
    </source>
</reference>
<evidence type="ECO:0000313" key="3">
    <source>
        <dbReference type="Proteomes" id="UP000297535"/>
    </source>
</evidence>
<dbReference type="OrthoDB" id="8447370at2"/>
<gene>
    <name evidence="2" type="ORF">EU555_34635</name>
</gene>
<evidence type="ECO:0000313" key="2">
    <source>
        <dbReference type="EMBL" id="TGD92488.1"/>
    </source>
</evidence>
<dbReference type="RefSeq" id="WP_135419848.1">
    <property type="nucleotide sequence ID" value="NZ_SRLB01000061.1"/>
</dbReference>
<comment type="caution">
    <text evidence="2">The sequence shown here is derived from an EMBL/GenBank/DDBJ whole genome shotgun (WGS) entry which is preliminary data.</text>
</comment>
<protein>
    <submittedName>
        <fullName evidence="2">Uncharacterized protein</fullName>
    </submittedName>
</protein>
<dbReference type="AlphaFoldDB" id="A0A4Z0NCT3"/>
<keyword evidence="1" id="KW-0732">Signal</keyword>
<sequence>MNFMIRSIFVTASALVVATASIAATVDSLPAFLKGTSYASARSRLIALDWKPAKTPDAQPCGGDSRCIGRPELEACAGTGAANCIFTWRRGGTLIAVSTAGERDPVVSGITCRSGCDQAPTPQAKPADLTAEYCRSPQAAQAVLAQANRERVLQPPLVATQAKFIGYDRIQGTDMCQFSLSTRGGTAYTFAASRRADGALRLQFAD</sequence>
<feature type="chain" id="PRO_5021395974" evidence="1">
    <location>
        <begin position="24"/>
        <end position="206"/>
    </location>
</feature>